<proteinExistence type="predicted"/>
<name>A0A285N0N2_9FLAO</name>
<keyword evidence="1" id="KW-0812">Transmembrane</keyword>
<dbReference type="RefSeq" id="WP_097046769.1">
    <property type="nucleotide sequence ID" value="NZ_OBEH01000005.1"/>
</dbReference>
<protein>
    <submittedName>
        <fullName evidence="2">Uncharacterized protein</fullName>
    </submittedName>
</protein>
<feature type="transmembrane region" description="Helical" evidence="1">
    <location>
        <begin position="36"/>
        <end position="57"/>
    </location>
</feature>
<organism evidence="2 3">
    <name type="scientific">Flagellimonas pacifica</name>
    <dbReference type="NCBI Taxonomy" id="1247520"/>
    <lineage>
        <taxon>Bacteria</taxon>
        <taxon>Pseudomonadati</taxon>
        <taxon>Bacteroidota</taxon>
        <taxon>Flavobacteriia</taxon>
        <taxon>Flavobacteriales</taxon>
        <taxon>Flavobacteriaceae</taxon>
        <taxon>Flagellimonas</taxon>
    </lineage>
</organism>
<feature type="transmembrane region" description="Helical" evidence="1">
    <location>
        <begin position="187"/>
        <end position="208"/>
    </location>
</feature>
<accession>A0A285N0N2</accession>
<evidence type="ECO:0000256" key="1">
    <source>
        <dbReference type="SAM" id="Phobius"/>
    </source>
</evidence>
<keyword evidence="1" id="KW-1133">Transmembrane helix</keyword>
<sequence>MKNKKTFNDFFNEFRRTFSDTIIFFPETFSDKRTRFTLILFVITMLLFMLGDLLYILKIWNDAGLYIMCVSTLPLLIYIFIFQNIRARKELKRNGYPRPKNWLKWESEELRDIKTKFAYTEYKVYSMAVLKTNIEIGKDLINAPIKNPFVSLEKFMEYFGKTLIGIFIALLVFNLNKEFTDKGLKLVVRMAIGMVLFYGAFSFIWIYMFRRMYFDKLYTRKKRLKEFVYVLQNILLLRLQKKERKK</sequence>
<gene>
    <name evidence="2" type="ORF">SAMN06265377_3149</name>
</gene>
<dbReference type="Proteomes" id="UP000219048">
    <property type="component" value="Unassembled WGS sequence"/>
</dbReference>
<keyword evidence="1" id="KW-0472">Membrane</keyword>
<dbReference type="AlphaFoldDB" id="A0A285N0N2"/>
<evidence type="ECO:0000313" key="3">
    <source>
        <dbReference type="Proteomes" id="UP000219048"/>
    </source>
</evidence>
<feature type="transmembrane region" description="Helical" evidence="1">
    <location>
        <begin position="158"/>
        <end position="175"/>
    </location>
</feature>
<feature type="transmembrane region" description="Helical" evidence="1">
    <location>
        <begin position="63"/>
        <end position="82"/>
    </location>
</feature>
<dbReference type="EMBL" id="OBEH01000005">
    <property type="protein sequence ID" value="SNZ01311.1"/>
    <property type="molecule type" value="Genomic_DNA"/>
</dbReference>
<reference evidence="3" key="1">
    <citation type="submission" date="2017-09" db="EMBL/GenBank/DDBJ databases">
        <authorList>
            <person name="Varghese N."/>
            <person name="Submissions S."/>
        </authorList>
    </citation>
    <scope>NUCLEOTIDE SEQUENCE [LARGE SCALE GENOMIC DNA]</scope>
    <source>
        <strain evidence="3">DSM 25885</strain>
    </source>
</reference>
<evidence type="ECO:0000313" key="2">
    <source>
        <dbReference type="EMBL" id="SNZ01311.1"/>
    </source>
</evidence>
<keyword evidence="3" id="KW-1185">Reference proteome</keyword>